<name>A0A0E9TLR6_ANGAN</name>
<proteinExistence type="predicted"/>
<reference evidence="1" key="1">
    <citation type="submission" date="2014-11" db="EMBL/GenBank/DDBJ databases">
        <authorList>
            <person name="Amaro Gonzalez C."/>
        </authorList>
    </citation>
    <scope>NUCLEOTIDE SEQUENCE</scope>
</reference>
<dbReference type="EMBL" id="GBXM01053943">
    <property type="protein sequence ID" value="JAH54634.1"/>
    <property type="molecule type" value="Transcribed_RNA"/>
</dbReference>
<dbReference type="AlphaFoldDB" id="A0A0E9TLR6"/>
<reference evidence="1" key="2">
    <citation type="journal article" date="2015" name="Fish Shellfish Immunol.">
        <title>Early steps in the European eel (Anguilla anguilla)-Vibrio vulnificus interaction in the gills: Role of the RtxA13 toxin.</title>
        <authorList>
            <person name="Callol A."/>
            <person name="Pajuelo D."/>
            <person name="Ebbesson L."/>
            <person name="Teles M."/>
            <person name="MacKenzie S."/>
            <person name="Amaro C."/>
        </authorList>
    </citation>
    <scope>NUCLEOTIDE SEQUENCE</scope>
</reference>
<accession>A0A0E9TLR6</accession>
<evidence type="ECO:0000313" key="1">
    <source>
        <dbReference type="EMBL" id="JAH54634.1"/>
    </source>
</evidence>
<sequence>MQEKSYSKAEMIQLSSLPIHLILV</sequence>
<organism evidence="1">
    <name type="scientific">Anguilla anguilla</name>
    <name type="common">European freshwater eel</name>
    <name type="synonym">Muraena anguilla</name>
    <dbReference type="NCBI Taxonomy" id="7936"/>
    <lineage>
        <taxon>Eukaryota</taxon>
        <taxon>Metazoa</taxon>
        <taxon>Chordata</taxon>
        <taxon>Craniata</taxon>
        <taxon>Vertebrata</taxon>
        <taxon>Euteleostomi</taxon>
        <taxon>Actinopterygii</taxon>
        <taxon>Neopterygii</taxon>
        <taxon>Teleostei</taxon>
        <taxon>Anguilliformes</taxon>
        <taxon>Anguillidae</taxon>
        <taxon>Anguilla</taxon>
    </lineage>
</organism>
<protein>
    <submittedName>
        <fullName evidence="1">Uncharacterized protein</fullName>
    </submittedName>
</protein>